<reference evidence="1 2" key="1">
    <citation type="journal article" date="2017" name="Elife">
        <title>Extensive horizontal gene transfer in cheese-associated bacteria.</title>
        <authorList>
            <person name="Bonham K.S."/>
            <person name="Wolfe B.E."/>
            <person name="Dutton R.J."/>
        </authorList>
    </citation>
    <scope>NUCLEOTIDE SEQUENCE [LARGE SCALE GENOMIC DNA]</scope>
    <source>
        <strain evidence="1 2">341_9</strain>
    </source>
</reference>
<keyword evidence="2" id="KW-1185">Reference proteome</keyword>
<feature type="non-terminal residue" evidence="1">
    <location>
        <position position="123"/>
    </location>
</feature>
<comment type="caution">
    <text evidence="1">The sequence shown here is derived from an EMBL/GenBank/DDBJ whole genome shotgun (WGS) entry which is preliminary data.</text>
</comment>
<dbReference type="EMBL" id="NRGR01000030">
    <property type="protein sequence ID" value="PCC37920.1"/>
    <property type="molecule type" value="Genomic_DNA"/>
</dbReference>
<evidence type="ECO:0000313" key="1">
    <source>
        <dbReference type="EMBL" id="PCC37920.1"/>
    </source>
</evidence>
<evidence type="ECO:0000313" key="2">
    <source>
        <dbReference type="Proteomes" id="UP000218598"/>
    </source>
</evidence>
<protein>
    <submittedName>
        <fullName evidence="1">Uncharacterized protein</fullName>
    </submittedName>
</protein>
<dbReference type="Proteomes" id="UP000218598">
    <property type="component" value="Unassembled WGS sequence"/>
</dbReference>
<dbReference type="InterPro" id="IPR036388">
    <property type="entry name" value="WH-like_DNA-bd_sf"/>
</dbReference>
<dbReference type="AlphaFoldDB" id="A0A2A3YF18"/>
<proteinExistence type="predicted"/>
<gene>
    <name evidence="1" type="ORF">CIK66_16610</name>
</gene>
<sequence>MFRRVGEQLWVSPETLRNWTAQAEVDEELDVSHGGVRPPTGSIVEYIDQYRHRFGVESISWTLTAAGMPIAPSTHCAFKAHPSSKQALRDAESLVESGRVWAASFGGYGARMAHAEPEPVNLF</sequence>
<accession>A0A2A3YF18</accession>
<name>A0A2A3YF18_9MICO</name>
<organism evidence="1 2">
    <name type="scientific">Brachybacterium alimentarium</name>
    <dbReference type="NCBI Taxonomy" id="47845"/>
    <lineage>
        <taxon>Bacteria</taxon>
        <taxon>Bacillati</taxon>
        <taxon>Actinomycetota</taxon>
        <taxon>Actinomycetes</taxon>
        <taxon>Micrococcales</taxon>
        <taxon>Dermabacteraceae</taxon>
        <taxon>Brachybacterium</taxon>
    </lineage>
</organism>
<dbReference type="Gene3D" id="1.10.10.10">
    <property type="entry name" value="Winged helix-like DNA-binding domain superfamily/Winged helix DNA-binding domain"/>
    <property type="match status" value="1"/>
</dbReference>